<evidence type="ECO:0000313" key="2">
    <source>
        <dbReference type="Proteomes" id="UP000293342"/>
    </source>
</evidence>
<dbReference type="EMBL" id="SJKD01000014">
    <property type="protein sequence ID" value="TCC39130.1"/>
    <property type="molecule type" value="Genomic_DNA"/>
</dbReference>
<comment type="caution">
    <text evidence="1">The sequence shown here is derived from an EMBL/GenBank/DDBJ whole genome shotgun (WGS) entry which is preliminary data.</text>
</comment>
<dbReference type="OrthoDB" id="7870694at2"/>
<sequence>MTSSRQPDRLPVSVRAPYVPFGERHLDRVRREIGWVEPFGVSFFTRFLNATVGVLVRGIAWLLERLQLRSGQRGEYLADRKAGEIAGSEAAAQALERLLLAGASHRAMVRALRFPTEVEPLDAVRRAVTEVPAREIERQLRASRVRETRTDATHPPTYLRTRLLRARPATTARVVLGTDESRAIDRELEPAATTVLAELRMEG</sequence>
<gene>
    <name evidence="1" type="ORF">E0H75_39805</name>
</gene>
<reference evidence="1 2" key="1">
    <citation type="submission" date="2019-02" db="EMBL/GenBank/DDBJ databases">
        <title>Kribbella capetownensis sp. nov. and Kribbella speibonae sp. nov., isolated from soil.</title>
        <authorList>
            <person name="Curtis S.M."/>
            <person name="Norton I."/>
            <person name="Everest G.J."/>
            <person name="Meyers P.R."/>
        </authorList>
    </citation>
    <scope>NUCLEOTIDE SEQUENCE [LARGE SCALE GENOMIC DNA]</scope>
    <source>
        <strain evidence="1 2">YM53</strain>
    </source>
</reference>
<dbReference type="Proteomes" id="UP000293342">
    <property type="component" value="Unassembled WGS sequence"/>
</dbReference>
<name>A0A4R0J1B4_9ACTN</name>
<dbReference type="AlphaFoldDB" id="A0A4R0J1B4"/>
<dbReference type="RefSeq" id="WP_131518913.1">
    <property type="nucleotide sequence ID" value="NZ_SJKD01000014.1"/>
</dbReference>
<proteinExistence type="predicted"/>
<protein>
    <submittedName>
        <fullName evidence="1">Uncharacterized protein</fullName>
    </submittedName>
</protein>
<evidence type="ECO:0000313" key="1">
    <source>
        <dbReference type="EMBL" id="TCC39130.1"/>
    </source>
</evidence>
<organism evidence="1 2">
    <name type="scientific">Kribbella capetownensis</name>
    <dbReference type="NCBI Taxonomy" id="1572659"/>
    <lineage>
        <taxon>Bacteria</taxon>
        <taxon>Bacillati</taxon>
        <taxon>Actinomycetota</taxon>
        <taxon>Actinomycetes</taxon>
        <taxon>Propionibacteriales</taxon>
        <taxon>Kribbellaceae</taxon>
        <taxon>Kribbella</taxon>
    </lineage>
</organism>
<accession>A0A4R0J1B4</accession>
<keyword evidence="2" id="KW-1185">Reference proteome</keyword>